<sequence length="173" mass="20774">MCWRPQREVFCYLSLQFNIEEKVEDGEAFAKYLCQIEAIEIYELLKEHIHPYDTLAFYFETREELVRIIEKLEQTFHDEIDIYDDETYRCEGQCADIEAISNINYQDGWFFCNSCEKSYYLGFFSAEELQKEMGLIDERLELQEPLKKSNWHFYIRKKNPAIITKLITLSGLI</sequence>
<accession>A0A5J5HU93</accession>
<reference evidence="1 2" key="1">
    <citation type="submission" date="2019-09" db="EMBL/GenBank/DDBJ databases">
        <title>Whole genome sequences of isolates from the Mars Exploration Rovers.</title>
        <authorList>
            <person name="Seuylemezian A."/>
            <person name="Vaishampayan P."/>
        </authorList>
    </citation>
    <scope>NUCLEOTIDE SEQUENCE [LARGE SCALE GENOMIC DNA]</scope>
    <source>
        <strain evidence="1 2">MER_TA_151</strain>
    </source>
</reference>
<name>A0A5J5HU93_9BACI</name>
<comment type="caution">
    <text evidence="1">The sequence shown here is derived from an EMBL/GenBank/DDBJ whole genome shotgun (WGS) entry which is preliminary data.</text>
</comment>
<proteinExistence type="predicted"/>
<gene>
    <name evidence="1" type="ORF">F4V44_12380</name>
</gene>
<dbReference type="Proteomes" id="UP000326671">
    <property type="component" value="Unassembled WGS sequence"/>
</dbReference>
<organism evidence="1 2">
    <name type="scientific">Niallia endozanthoxylica</name>
    <dbReference type="NCBI Taxonomy" id="2036016"/>
    <lineage>
        <taxon>Bacteria</taxon>
        <taxon>Bacillati</taxon>
        <taxon>Bacillota</taxon>
        <taxon>Bacilli</taxon>
        <taxon>Bacillales</taxon>
        <taxon>Bacillaceae</taxon>
        <taxon>Niallia</taxon>
    </lineage>
</organism>
<keyword evidence="2" id="KW-1185">Reference proteome</keyword>
<evidence type="ECO:0000313" key="1">
    <source>
        <dbReference type="EMBL" id="KAA9023927.1"/>
    </source>
</evidence>
<evidence type="ECO:0000313" key="2">
    <source>
        <dbReference type="Proteomes" id="UP000326671"/>
    </source>
</evidence>
<dbReference type="OrthoDB" id="2571140at2"/>
<dbReference type="EMBL" id="VYKL01000018">
    <property type="protein sequence ID" value="KAA9023927.1"/>
    <property type="molecule type" value="Genomic_DNA"/>
</dbReference>
<protein>
    <submittedName>
        <fullName evidence="1">Uncharacterized protein</fullName>
    </submittedName>
</protein>
<dbReference type="AlphaFoldDB" id="A0A5J5HU93"/>
<dbReference type="RefSeq" id="WP_150440327.1">
    <property type="nucleotide sequence ID" value="NZ_VYKL01000018.1"/>
</dbReference>